<reference evidence="1" key="1">
    <citation type="submission" date="2021-01" db="EMBL/GenBank/DDBJ databases">
        <authorList>
            <consortium name="Genoscope - CEA"/>
            <person name="William W."/>
        </authorList>
    </citation>
    <scope>NUCLEOTIDE SEQUENCE</scope>
</reference>
<sequence>MVTININAYVVTNCCRKHKSSQLKYEFDTVLHQGKASLLTGKYSPKYMLCIYGKGEQRAILFGIIKQITKSLEGLQYQPQILCPKYFCSIGLIQSFEQ</sequence>
<protein>
    <submittedName>
        <fullName evidence="1">Uncharacterized protein</fullName>
    </submittedName>
</protein>
<dbReference type="EMBL" id="CAJJDP010000034">
    <property type="protein sequence ID" value="CAD8157510.1"/>
    <property type="molecule type" value="Genomic_DNA"/>
</dbReference>
<comment type="caution">
    <text evidence="1">The sequence shown here is derived from an EMBL/GenBank/DDBJ whole genome shotgun (WGS) entry which is preliminary data.</text>
</comment>
<dbReference type="AlphaFoldDB" id="A0A8S1TYX9"/>
<evidence type="ECO:0000313" key="1">
    <source>
        <dbReference type="EMBL" id="CAD8157510.1"/>
    </source>
</evidence>
<dbReference type="Proteomes" id="UP000683925">
    <property type="component" value="Unassembled WGS sequence"/>
</dbReference>
<organism evidence="1 2">
    <name type="scientific">Paramecium octaurelia</name>
    <dbReference type="NCBI Taxonomy" id="43137"/>
    <lineage>
        <taxon>Eukaryota</taxon>
        <taxon>Sar</taxon>
        <taxon>Alveolata</taxon>
        <taxon>Ciliophora</taxon>
        <taxon>Intramacronucleata</taxon>
        <taxon>Oligohymenophorea</taxon>
        <taxon>Peniculida</taxon>
        <taxon>Parameciidae</taxon>
        <taxon>Paramecium</taxon>
    </lineage>
</organism>
<accession>A0A8S1TYX9</accession>
<proteinExistence type="predicted"/>
<evidence type="ECO:0000313" key="2">
    <source>
        <dbReference type="Proteomes" id="UP000683925"/>
    </source>
</evidence>
<gene>
    <name evidence="1" type="ORF">POCTA_138.1.T0340008</name>
</gene>
<keyword evidence="2" id="KW-1185">Reference proteome</keyword>
<name>A0A8S1TYX9_PAROT</name>